<feature type="chain" id="PRO_5044702810" evidence="1">
    <location>
        <begin position="18"/>
        <end position="127"/>
    </location>
</feature>
<dbReference type="Proteomes" id="UP001165740">
    <property type="component" value="Chromosome 5"/>
</dbReference>
<accession>A0A9W3AHR3</accession>
<dbReference type="AlphaFoldDB" id="A0A9W3AHR3"/>
<keyword evidence="2" id="KW-1185">Reference proteome</keyword>
<evidence type="ECO:0000256" key="1">
    <source>
        <dbReference type="SAM" id="SignalP"/>
    </source>
</evidence>
<evidence type="ECO:0000313" key="4">
    <source>
        <dbReference type="RefSeq" id="XP_055886689.1"/>
    </source>
</evidence>
<name>A0A9W3AHR3_BIOGL</name>
<sequence length="127" mass="14910">MKQSLLFCLGFLVGLQAQEDYTEPTVLFNEEPMTMPIPMPRLSLQSMPRLRPIDLLKKLKSKEDIIRPYHLTTKDKPTLVRPADRKKPKLDLLDDQDKQRLVYSADQDEHRLGFFADQNKPELDRFN</sequence>
<keyword evidence="1" id="KW-0732">Signal</keyword>
<evidence type="ECO:0000313" key="3">
    <source>
        <dbReference type="RefSeq" id="XP_055886688.1"/>
    </source>
</evidence>
<evidence type="ECO:0000313" key="2">
    <source>
        <dbReference type="Proteomes" id="UP001165740"/>
    </source>
</evidence>
<dbReference type="OrthoDB" id="10339278at2759"/>
<reference evidence="3 4" key="1">
    <citation type="submission" date="2025-04" db="UniProtKB">
        <authorList>
            <consortium name="RefSeq"/>
        </authorList>
    </citation>
    <scope>IDENTIFICATION</scope>
</reference>
<organism evidence="2 4">
    <name type="scientific">Biomphalaria glabrata</name>
    <name type="common">Bloodfluke planorb</name>
    <name type="synonym">Freshwater snail</name>
    <dbReference type="NCBI Taxonomy" id="6526"/>
    <lineage>
        <taxon>Eukaryota</taxon>
        <taxon>Metazoa</taxon>
        <taxon>Spiralia</taxon>
        <taxon>Lophotrochozoa</taxon>
        <taxon>Mollusca</taxon>
        <taxon>Gastropoda</taxon>
        <taxon>Heterobranchia</taxon>
        <taxon>Euthyneura</taxon>
        <taxon>Panpulmonata</taxon>
        <taxon>Hygrophila</taxon>
        <taxon>Lymnaeoidea</taxon>
        <taxon>Planorbidae</taxon>
        <taxon>Biomphalaria</taxon>
    </lineage>
</organism>
<protein>
    <submittedName>
        <fullName evidence="3 4">Uncharacterized protein LOC106051782</fullName>
    </submittedName>
</protein>
<dbReference type="RefSeq" id="XP_055886689.1">
    <property type="nucleotide sequence ID" value="XM_056030714.1"/>
</dbReference>
<gene>
    <name evidence="3 4" type="primary">LOC106051782</name>
</gene>
<dbReference type="GeneID" id="106051782"/>
<feature type="signal peptide" evidence="1">
    <location>
        <begin position="1"/>
        <end position="17"/>
    </location>
</feature>
<proteinExistence type="predicted"/>
<dbReference type="RefSeq" id="XP_055886688.1">
    <property type="nucleotide sequence ID" value="XM_056030713.1"/>
</dbReference>